<feature type="non-terminal residue" evidence="1">
    <location>
        <position position="1"/>
    </location>
</feature>
<evidence type="ECO:0000313" key="2">
    <source>
        <dbReference type="Proteomes" id="UP001432322"/>
    </source>
</evidence>
<proteinExistence type="predicted"/>
<name>A0AAV5WAG8_9BILA</name>
<accession>A0AAV5WAG8</accession>
<dbReference type="Proteomes" id="UP001432322">
    <property type="component" value="Unassembled WGS sequence"/>
</dbReference>
<protein>
    <submittedName>
        <fullName evidence="1">Uncharacterized protein</fullName>
    </submittedName>
</protein>
<dbReference type="AlphaFoldDB" id="A0AAV5WAG8"/>
<gene>
    <name evidence="1" type="ORF">PFISCL1PPCAC_18937</name>
</gene>
<dbReference type="EMBL" id="BTSY01000005">
    <property type="protein sequence ID" value="GMT27640.1"/>
    <property type="molecule type" value="Genomic_DNA"/>
</dbReference>
<reference evidence="1" key="1">
    <citation type="submission" date="2023-10" db="EMBL/GenBank/DDBJ databases">
        <title>Genome assembly of Pristionchus species.</title>
        <authorList>
            <person name="Yoshida K."/>
            <person name="Sommer R.J."/>
        </authorList>
    </citation>
    <scope>NUCLEOTIDE SEQUENCE</scope>
    <source>
        <strain evidence="1">RS5133</strain>
    </source>
</reference>
<sequence length="226" mass="25916">VRVNRRLSKIERRMNKKSLLDYANFAIIPIATGHLLEKFDRLSTNCIIQKISVTFLGQLIQKKSSILDLFRKISDSNVDCIHIKSPNILNEWISDIFSRSFIVDLLKLKEMVTINVLCRSLNVEDLVCLYEAFADSSPLRLLNLKIGCSVGSEFVDAFMDPKWQIRLWSHINSDVVNTIIREHSIPNGSCNHVIFHKKTESSNMNIENWVNEVINGSEYCDDIDSS</sequence>
<comment type="caution">
    <text evidence="1">The sequence shown here is derived from an EMBL/GenBank/DDBJ whole genome shotgun (WGS) entry which is preliminary data.</text>
</comment>
<organism evidence="1 2">
    <name type="scientific">Pristionchus fissidentatus</name>
    <dbReference type="NCBI Taxonomy" id="1538716"/>
    <lineage>
        <taxon>Eukaryota</taxon>
        <taxon>Metazoa</taxon>
        <taxon>Ecdysozoa</taxon>
        <taxon>Nematoda</taxon>
        <taxon>Chromadorea</taxon>
        <taxon>Rhabditida</taxon>
        <taxon>Rhabditina</taxon>
        <taxon>Diplogasteromorpha</taxon>
        <taxon>Diplogasteroidea</taxon>
        <taxon>Neodiplogasteridae</taxon>
        <taxon>Pristionchus</taxon>
    </lineage>
</organism>
<keyword evidence="2" id="KW-1185">Reference proteome</keyword>
<evidence type="ECO:0000313" key="1">
    <source>
        <dbReference type="EMBL" id="GMT27640.1"/>
    </source>
</evidence>